<name>A0ABT5E7C4_9BACT</name>
<evidence type="ECO:0008006" key="3">
    <source>
        <dbReference type="Google" id="ProtNLM"/>
    </source>
</evidence>
<organism evidence="1 2">
    <name type="scientific">Nannocystis bainbridge</name>
    <dbReference type="NCBI Taxonomy" id="2995303"/>
    <lineage>
        <taxon>Bacteria</taxon>
        <taxon>Pseudomonadati</taxon>
        <taxon>Myxococcota</taxon>
        <taxon>Polyangia</taxon>
        <taxon>Nannocystales</taxon>
        <taxon>Nannocystaceae</taxon>
        <taxon>Nannocystis</taxon>
    </lineage>
</organism>
<comment type="caution">
    <text evidence="1">The sequence shown here is derived from an EMBL/GenBank/DDBJ whole genome shotgun (WGS) entry which is preliminary data.</text>
</comment>
<evidence type="ECO:0000313" key="2">
    <source>
        <dbReference type="Proteomes" id="UP001221686"/>
    </source>
</evidence>
<protein>
    <recommendedName>
        <fullName evidence="3">DUF4240 domain-containing protein</fullName>
    </recommendedName>
</protein>
<evidence type="ECO:0000313" key="1">
    <source>
        <dbReference type="EMBL" id="MDC0721759.1"/>
    </source>
</evidence>
<proteinExistence type="predicted"/>
<dbReference type="EMBL" id="JAQNDL010000003">
    <property type="protein sequence ID" value="MDC0721759.1"/>
    <property type="molecule type" value="Genomic_DNA"/>
</dbReference>
<reference evidence="1 2" key="1">
    <citation type="submission" date="2022-11" db="EMBL/GenBank/DDBJ databases">
        <title>Minimal conservation of predation-associated metabolite biosynthetic gene clusters underscores biosynthetic potential of Myxococcota including descriptions for ten novel species: Archangium lansinium sp. nov., Myxococcus landrumus sp. nov., Nannocystis bai.</title>
        <authorList>
            <person name="Ahearne A."/>
            <person name="Stevens C."/>
            <person name="Dowd S."/>
        </authorList>
    </citation>
    <scope>NUCLEOTIDE SEQUENCE [LARGE SCALE GENOMIC DNA]</scope>
    <source>
        <strain evidence="1 2">BB15-2</strain>
    </source>
</reference>
<sequence length="156" mass="17300">MTRAYARLWDLLDASMPDPARFHALVAELDEDLLVVLYADVVDASAEVRAKWEGPFVPELDGCLSEDSCEDLTDWVVGQGHDYWSRARGGDDEALAAMWRESGAERQAGGGRWTGKTPAIGPAFFNSYAARFDRKQFLEAVEDELASRVPDDDEDA</sequence>
<keyword evidence="2" id="KW-1185">Reference proteome</keyword>
<dbReference type="RefSeq" id="WP_272090265.1">
    <property type="nucleotide sequence ID" value="NZ_JAQNDL010000003.1"/>
</dbReference>
<gene>
    <name evidence="1" type="ORF">POL25_32925</name>
</gene>
<dbReference type="Proteomes" id="UP001221686">
    <property type="component" value="Unassembled WGS sequence"/>
</dbReference>
<accession>A0ABT5E7C4</accession>